<keyword evidence="3" id="KW-1185">Reference proteome</keyword>
<evidence type="ECO:0000256" key="1">
    <source>
        <dbReference type="SAM" id="MobiDB-lite"/>
    </source>
</evidence>
<name>A0A1X2GC62_9FUNG</name>
<dbReference type="Proteomes" id="UP000242146">
    <property type="component" value="Unassembled WGS sequence"/>
</dbReference>
<gene>
    <name evidence="2" type="ORF">DM01DRAFT_1409001</name>
</gene>
<evidence type="ECO:0000313" key="3">
    <source>
        <dbReference type="Proteomes" id="UP000242146"/>
    </source>
</evidence>
<dbReference type="AlphaFoldDB" id="A0A1X2GC62"/>
<comment type="caution">
    <text evidence="2">The sequence shown here is derived from an EMBL/GenBank/DDBJ whole genome shotgun (WGS) entry which is preliminary data.</text>
</comment>
<dbReference type="OrthoDB" id="2388351at2759"/>
<feature type="compositionally biased region" description="Basic residues" evidence="1">
    <location>
        <begin position="49"/>
        <end position="58"/>
    </location>
</feature>
<dbReference type="EMBL" id="MCGT01000023">
    <property type="protein sequence ID" value="ORX50477.1"/>
    <property type="molecule type" value="Genomic_DNA"/>
</dbReference>
<evidence type="ECO:0000313" key="2">
    <source>
        <dbReference type="EMBL" id="ORX50477.1"/>
    </source>
</evidence>
<feature type="region of interest" description="Disordered" evidence="1">
    <location>
        <begin position="1"/>
        <end position="148"/>
    </location>
</feature>
<dbReference type="GO" id="GO:0016071">
    <property type="term" value="P:mRNA metabolic process"/>
    <property type="evidence" value="ECO:0007669"/>
    <property type="project" value="UniProtKB-ARBA"/>
</dbReference>
<reference evidence="2 3" key="1">
    <citation type="submission" date="2016-07" db="EMBL/GenBank/DDBJ databases">
        <title>Pervasive Adenine N6-methylation of Active Genes in Fungi.</title>
        <authorList>
            <consortium name="DOE Joint Genome Institute"/>
            <person name="Mondo S.J."/>
            <person name="Dannebaum R.O."/>
            <person name="Kuo R.C."/>
            <person name="Labutti K."/>
            <person name="Haridas S."/>
            <person name="Kuo A."/>
            <person name="Salamov A."/>
            <person name="Ahrendt S.R."/>
            <person name="Lipzen A."/>
            <person name="Sullivan W."/>
            <person name="Andreopoulos W.B."/>
            <person name="Clum A."/>
            <person name="Lindquist E."/>
            <person name="Daum C."/>
            <person name="Ramamoorthy G.K."/>
            <person name="Gryganskyi A."/>
            <person name="Culley D."/>
            <person name="Magnuson J.K."/>
            <person name="James T.Y."/>
            <person name="O'Malley M.A."/>
            <person name="Stajich J.E."/>
            <person name="Spatafora J.W."/>
            <person name="Visel A."/>
            <person name="Grigoriev I.V."/>
        </authorList>
    </citation>
    <scope>NUCLEOTIDE SEQUENCE [LARGE SCALE GENOMIC DNA]</scope>
    <source>
        <strain evidence="2 3">NRRL 3301</strain>
    </source>
</reference>
<dbReference type="Pfam" id="PF15365">
    <property type="entry name" value="PNRC"/>
    <property type="match status" value="1"/>
</dbReference>
<feature type="compositionally biased region" description="Polar residues" evidence="1">
    <location>
        <begin position="130"/>
        <end position="146"/>
    </location>
</feature>
<protein>
    <submittedName>
        <fullName evidence="2">Uncharacterized protein</fullName>
    </submittedName>
</protein>
<organism evidence="2 3">
    <name type="scientific">Hesseltinella vesiculosa</name>
    <dbReference type="NCBI Taxonomy" id="101127"/>
    <lineage>
        <taxon>Eukaryota</taxon>
        <taxon>Fungi</taxon>
        <taxon>Fungi incertae sedis</taxon>
        <taxon>Mucoromycota</taxon>
        <taxon>Mucoromycotina</taxon>
        <taxon>Mucoromycetes</taxon>
        <taxon>Mucorales</taxon>
        <taxon>Cunninghamellaceae</taxon>
        <taxon>Hesseltinella</taxon>
    </lineage>
</organism>
<sequence length="256" mass="28713">MTNANLVLHHPLPNKSTPLHAPTLLTVPKHAKKSQGSVKPLKEPVAQKSKAKNNKKKPQPKDEKPLPKKKQQPKQPQPQRRSMPVKRNDNRKVDVLSVSPSESEDSDHVDKSKMVPKKKKQPMPAPSSYPPSNTKPIYNKQPTSRRQPPVMMQDFQKKSFAGASFNNTPAPSALPLPPPPVGQSIVSHDDVFHMEMPPTMPPLHHPFIHPPPDLQAQSRHLMHLLAPRHYPQPVAKDHTLSQIQQDLRSMLKLEAA</sequence>
<proteinExistence type="predicted"/>
<dbReference type="InterPro" id="IPR028322">
    <property type="entry name" value="PNRC-like_rgn"/>
</dbReference>
<accession>A0A1X2GC62</accession>